<evidence type="ECO:0000313" key="2">
    <source>
        <dbReference type="EMBL" id="MBC5729461.1"/>
    </source>
</evidence>
<dbReference type="InterPro" id="IPR036505">
    <property type="entry name" value="Amidase/PGRP_sf"/>
</dbReference>
<gene>
    <name evidence="2" type="ORF">H8S34_01250</name>
</gene>
<evidence type="ECO:0000313" key="3">
    <source>
        <dbReference type="Proteomes" id="UP000660021"/>
    </source>
</evidence>
<dbReference type="Proteomes" id="UP000660021">
    <property type="component" value="Unassembled WGS sequence"/>
</dbReference>
<comment type="caution">
    <text evidence="2">The sequence shown here is derived from an EMBL/GenBank/DDBJ whole genome shotgun (WGS) entry which is preliminary data.</text>
</comment>
<organism evidence="2 3">
    <name type="scientific">Pseudoflavonifractor hominis</name>
    <dbReference type="NCBI Taxonomy" id="2763059"/>
    <lineage>
        <taxon>Bacteria</taxon>
        <taxon>Bacillati</taxon>
        <taxon>Bacillota</taxon>
        <taxon>Clostridia</taxon>
        <taxon>Eubacteriales</taxon>
        <taxon>Oscillospiraceae</taxon>
        <taxon>Pseudoflavonifractor</taxon>
    </lineage>
</organism>
<protein>
    <submittedName>
        <fullName evidence="2">N-acetylmuramoyl-L-alanine amidase</fullName>
    </submittedName>
</protein>
<sequence length="256" mass="28721">MQLTEHILTRNDCYKAGRTIVPKGIMVHSTGTPQPDVNVWLRLWDQPGVDKCAHAFVHADGVTETLPWNWRGWHAGTPPNGGTSANNTHISFEILEPAGHTYQGGTMVGYDAEKNADYFRRVYANAVELCAMLCRKYGLDPLRDIVDHREGYQEDMASNHADVSHWFPRHGKSMDTLRADVKALLEGEDELTQEQFDAMFQTAMAAYRKEQAAKPVSSWAETDWEAAVQAGLFDGTQPCAPLTREQAAVVFQRMQK</sequence>
<dbReference type="RefSeq" id="WP_186962822.1">
    <property type="nucleotide sequence ID" value="NZ_JACOPR010000001.1"/>
</dbReference>
<reference evidence="2 3" key="1">
    <citation type="submission" date="2020-08" db="EMBL/GenBank/DDBJ databases">
        <title>Genome public.</title>
        <authorList>
            <person name="Liu C."/>
            <person name="Sun Q."/>
        </authorList>
    </citation>
    <scope>NUCLEOTIDE SEQUENCE [LARGE SCALE GENOMIC DNA]</scope>
    <source>
        <strain evidence="2 3">New-38</strain>
    </source>
</reference>
<dbReference type="InterPro" id="IPR002502">
    <property type="entry name" value="Amidase_domain"/>
</dbReference>
<name>A0ABR7HPV8_9FIRM</name>
<accession>A0ABR7HPV8</accession>
<dbReference type="CDD" id="cd06583">
    <property type="entry name" value="PGRP"/>
    <property type="match status" value="1"/>
</dbReference>
<dbReference type="SMART" id="SM00644">
    <property type="entry name" value="Ami_2"/>
    <property type="match status" value="1"/>
</dbReference>
<dbReference type="Gene3D" id="3.40.80.10">
    <property type="entry name" value="Peptidoglycan recognition protein-like"/>
    <property type="match status" value="1"/>
</dbReference>
<dbReference type="Pfam" id="PF01510">
    <property type="entry name" value="Amidase_2"/>
    <property type="match status" value="1"/>
</dbReference>
<dbReference type="SUPFAM" id="SSF55846">
    <property type="entry name" value="N-acetylmuramoyl-L-alanine amidase-like"/>
    <property type="match status" value="1"/>
</dbReference>
<feature type="domain" description="N-acetylmuramoyl-L-alanine amidase" evidence="1">
    <location>
        <begin position="8"/>
        <end position="169"/>
    </location>
</feature>
<dbReference type="EMBL" id="JACOPR010000001">
    <property type="protein sequence ID" value="MBC5729461.1"/>
    <property type="molecule type" value="Genomic_DNA"/>
</dbReference>
<evidence type="ECO:0000259" key="1">
    <source>
        <dbReference type="SMART" id="SM00644"/>
    </source>
</evidence>
<proteinExistence type="predicted"/>
<keyword evidence="3" id="KW-1185">Reference proteome</keyword>